<accession>A0AAE2RWW0</accession>
<dbReference type="EMBL" id="JADOEF010000004">
    <property type="protein sequence ID" value="MBF7811911.1"/>
    <property type="molecule type" value="Genomic_DNA"/>
</dbReference>
<evidence type="ECO:0000313" key="1">
    <source>
        <dbReference type="EMBL" id="MBF7811911.1"/>
    </source>
</evidence>
<dbReference type="AlphaFoldDB" id="A0AAE2RWW0"/>
<evidence type="ECO:0000313" key="2">
    <source>
        <dbReference type="Proteomes" id="UP000631418"/>
    </source>
</evidence>
<reference evidence="1" key="1">
    <citation type="submission" date="2020-11" db="EMBL/GenBank/DDBJ databases">
        <authorList>
            <person name="Thieme N."/>
            <person name="Liebl W."/>
            <person name="Zverlov V."/>
        </authorList>
    </citation>
    <scope>NUCLEOTIDE SEQUENCE</scope>
    <source>
        <strain evidence="1">NT08</strain>
    </source>
</reference>
<protein>
    <submittedName>
        <fullName evidence="1">Uncharacterized protein</fullName>
    </submittedName>
</protein>
<name>A0AAE2RWW0_CLOBE</name>
<dbReference type="RefSeq" id="WP_195779987.1">
    <property type="nucleotide sequence ID" value="NZ_JADOEF010000004.1"/>
</dbReference>
<dbReference type="Proteomes" id="UP000631418">
    <property type="component" value="Unassembled WGS sequence"/>
</dbReference>
<sequence length="69" mass="7982">MELKDLDNNDIKYKRTFNIAKWGNKKNKDKALLSYQPIQSLELTQEQIEILCKPTVEIIKNISTDVDGS</sequence>
<comment type="caution">
    <text evidence="1">The sequence shown here is derived from an EMBL/GenBank/DDBJ whole genome shotgun (WGS) entry which is preliminary data.</text>
</comment>
<proteinExistence type="predicted"/>
<gene>
    <name evidence="1" type="ORF">IS491_25300</name>
</gene>
<organism evidence="1 2">
    <name type="scientific">Clostridium beijerinckii</name>
    <name type="common">Clostridium MP</name>
    <dbReference type="NCBI Taxonomy" id="1520"/>
    <lineage>
        <taxon>Bacteria</taxon>
        <taxon>Bacillati</taxon>
        <taxon>Bacillota</taxon>
        <taxon>Clostridia</taxon>
        <taxon>Eubacteriales</taxon>
        <taxon>Clostridiaceae</taxon>
        <taxon>Clostridium</taxon>
    </lineage>
</organism>